<evidence type="ECO:0000256" key="1">
    <source>
        <dbReference type="SAM" id="SignalP"/>
    </source>
</evidence>
<reference evidence="2" key="1">
    <citation type="submission" date="2013-07" db="EMBL/GenBank/DDBJ databases">
        <title>The Genome Sequence of Cryptococcus bestiolae CBS10118.</title>
        <authorList>
            <consortium name="The Broad Institute Genome Sequencing Platform"/>
            <person name="Cuomo C."/>
            <person name="Litvintseva A."/>
            <person name="Chen Y."/>
            <person name="Heitman J."/>
            <person name="Sun S."/>
            <person name="Springer D."/>
            <person name="Dromer F."/>
            <person name="Young S.K."/>
            <person name="Zeng Q."/>
            <person name="Gargeya S."/>
            <person name="Fitzgerald M."/>
            <person name="Abouelleil A."/>
            <person name="Alvarado L."/>
            <person name="Berlin A.M."/>
            <person name="Chapman S.B."/>
            <person name="Dewar J."/>
            <person name="Goldberg J."/>
            <person name="Griggs A."/>
            <person name="Gujja S."/>
            <person name="Hansen M."/>
            <person name="Howarth C."/>
            <person name="Imamovic A."/>
            <person name="Larimer J."/>
            <person name="McCowan C."/>
            <person name="Murphy C."/>
            <person name="Pearson M."/>
            <person name="Priest M."/>
            <person name="Roberts A."/>
            <person name="Saif S."/>
            <person name="Shea T."/>
            <person name="Sykes S."/>
            <person name="Wortman J."/>
            <person name="Nusbaum C."/>
            <person name="Birren B."/>
        </authorList>
    </citation>
    <scope>NUCLEOTIDE SEQUENCE [LARGE SCALE GENOMIC DNA]</scope>
    <source>
        <strain evidence="2">CBS 10118</strain>
    </source>
</reference>
<organism evidence="2">
    <name type="scientific">Kwoniella bestiolae CBS 10118</name>
    <dbReference type="NCBI Taxonomy" id="1296100"/>
    <lineage>
        <taxon>Eukaryota</taxon>
        <taxon>Fungi</taxon>
        <taxon>Dikarya</taxon>
        <taxon>Basidiomycota</taxon>
        <taxon>Agaricomycotina</taxon>
        <taxon>Tremellomycetes</taxon>
        <taxon>Tremellales</taxon>
        <taxon>Cryptococcaceae</taxon>
        <taxon>Kwoniella</taxon>
    </lineage>
</organism>
<keyword evidence="1" id="KW-0732">Signal</keyword>
<dbReference type="EMBL" id="KI894021">
    <property type="protein sequence ID" value="OCF25527.1"/>
    <property type="molecule type" value="Genomic_DNA"/>
</dbReference>
<feature type="chain" id="PRO_5008626701" description="Ricin B lectin domain-containing protein" evidence="1">
    <location>
        <begin position="19"/>
        <end position="367"/>
    </location>
</feature>
<dbReference type="AlphaFoldDB" id="A0A1B9G364"/>
<dbReference type="SUPFAM" id="SSF50370">
    <property type="entry name" value="Ricin B-like lectins"/>
    <property type="match status" value="2"/>
</dbReference>
<dbReference type="CDD" id="cd00161">
    <property type="entry name" value="beta-trefoil_Ricin-like"/>
    <property type="match status" value="1"/>
</dbReference>
<proteinExistence type="predicted"/>
<evidence type="ECO:0000313" key="2">
    <source>
        <dbReference type="EMBL" id="OCF25527.1"/>
    </source>
</evidence>
<sequence>MYAKTIIAILPFLAGVYAVEPLARIQPRGGNCKNLCLTVPTGALAVGQDVHLSDCADDANANAKFQKWSGPTVGKDGHETISIRDGEGSPEYCLDRGQDGAANGTALKLTQCPKGSDGPKPIPRSMMWSYEESTNHIFNYLYPETETDESKKKLTGCISFKEDTPVESGDPFAISKRIQFVACNNSSNTQIWDINPVTTTKAPSYQNLCLTVPTGNIQAGEKVDLSKCAERSDENSKYQEWKGPTFGIGGLQTISIFDINMNEFCLDRGDHGVADGIVLTIEECPIGYDRIPLKQLWSYDEGNSHISNYLYPETEQDEKGCVSLRNDTQVEDVGPLSIEKKIQFSACKAEDDGIQTWDIVNATTSAR</sequence>
<protein>
    <recommendedName>
        <fullName evidence="3">Ricin B lectin domain-containing protein</fullName>
    </recommendedName>
</protein>
<reference evidence="2" key="2">
    <citation type="submission" date="2014-01" db="EMBL/GenBank/DDBJ databases">
        <title>Evolution of pathogenesis and genome organization in the Tremellales.</title>
        <authorList>
            <person name="Cuomo C."/>
            <person name="Litvintseva A."/>
            <person name="Heitman J."/>
            <person name="Chen Y."/>
            <person name="Sun S."/>
            <person name="Springer D."/>
            <person name="Dromer F."/>
            <person name="Young S."/>
            <person name="Zeng Q."/>
            <person name="Chapman S."/>
            <person name="Gujja S."/>
            <person name="Saif S."/>
            <person name="Birren B."/>
        </authorList>
    </citation>
    <scope>NUCLEOTIDE SEQUENCE</scope>
    <source>
        <strain evidence="2">CBS 10118</strain>
    </source>
</reference>
<dbReference type="VEuPathDB" id="FungiDB:I302_05347"/>
<evidence type="ECO:0008006" key="3">
    <source>
        <dbReference type="Google" id="ProtNLM"/>
    </source>
</evidence>
<dbReference type="InterPro" id="IPR035992">
    <property type="entry name" value="Ricin_B-like_lectins"/>
</dbReference>
<gene>
    <name evidence="2" type="ORF">I302_05347</name>
</gene>
<feature type="signal peptide" evidence="1">
    <location>
        <begin position="1"/>
        <end position="18"/>
    </location>
</feature>
<dbReference type="Gene3D" id="2.80.10.50">
    <property type="match status" value="2"/>
</dbReference>
<accession>A0A1B9G364</accession>
<dbReference type="PROSITE" id="PS50231">
    <property type="entry name" value="RICIN_B_LECTIN"/>
    <property type="match status" value="2"/>
</dbReference>
<name>A0A1B9G364_9TREE</name>
<dbReference type="GeneID" id="30209746"/>
<dbReference type="KEGG" id="kbi:30209746"/>
<dbReference type="RefSeq" id="XP_019046597.2">
    <property type="nucleotide sequence ID" value="XM_019191967.2"/>
</dbReference>